<evidence type="ECO:0000313" key="1">
    <source>
        <dbReference type="EMBL" id="AMW88344.1"/>
    </source>
</evidence>
<dbReference type="AlphaFoldDB" id="A0A286JZX0"/>
<name>A0A286JZX0_PSESF</name>
<organism evidence="1">
    <name type="scientific">Pseudomonas syringae pv. actinidiae</name>
    <dbReference type="NCBI Taxonomy" id="103796"/>
    <lineage>
        <taxon>Bacteria</taxon>
        <taxon>Pseudomonadati</taxon>
        <taxon>Pseudomonadota</taxon>
        <taxon>Gammaproteobacteria</taxon>
        <taxon>Pseudomonadales</taxon>
        <taxon>Pseudomonadaceae</taxon>
        <taxon>Pseudomonas</taxon>
        <taxon>Pseudomonas syringae</taxon>
    </lineage>
</organism>
<sequence length="51" mass="5745">MKVYHLCRCPQTSRKGSALDRQLSADSVEKVYFRMRGAELGLINNLFAAQA</sequence>
<proteinExistence type="predicted"/>
<reference evidence="1" key="1">
    <citation type="submission" date="2016-03" db="EMBL/GenBank/DDBJ databases">
        <title>The evolution of Pseudomonas syringe pv. actinidiae in New Zealand.</title>
        <authorList>
            <person name="Butler M.I."/>
            <person name="Taiaroa G."/>
            <person name="Stockwell P."/>
            <person name="Lamont I."/>
            <person name="Poulter R."/>
        </authorList>
    </citation>
    <scope>NUCLEOTIDE SEQUENCE</scope>
    <source>
        <strain evidence="1">SR198</strain>
        <plasmid evidence="1">pMG2_SR198</plasmid>
    </source>
</reference>
<geneLocation type="plasmid" evidence="1">
    <name>pMG2_SR198</name>
</geneLocation>
<keyword evidence="1" id="KW-0614">Plasmid</keyword>
<protein>
    <submittedName>
        <fullName evidence="1">Uncharacterized protein</fullName>
    </submittedName>
</protein>
<dbReference type="EMBL" id="KU950310">
    <property type="protein sequence ID" value="AMW88344.1"/>
    <property type="molecule type" value="Genomic_DNA"/>
</dbReference>
<accession>A0A286JZX0</accession>